<protein>
    <submittedName>
        <fullName evidence="2">Uncharacterized protein</fullName>
    </submittedName>
</protein>
<gene>
    <name evidence="2" type="ORF">XENOCAPTIV_018381</name>
</gene>
<proteinExistence type="predicted"/>
<evidence type="ECO:0000313" key="3">
    <source>
        <dbReference type="Proteomes" id="UP001434883"/>
    </source>
</evidence>
<dbReference type="PANTHER" id="PTHR46507:SF2">
    <property type="entry name" value="AFADIN- AND ALPHA-ACTININ-BINDING PROTEIN"/>
    <property type="match status" value="1"/>
</dbReference>
<organism evidence="2 3">
    <name type="scientific">Xenoophorus captivus</name>
    <dbReference type="NCBI Taxonomy" id="1517983"/>
    <lineage>
        <taxon>Eukaryota</taxon>
        <taxon>Metazoa</taxon>
        <taxon>Chordata</taxon>
        <taxon>Craniata</taxon>
        <taxon>Vertebrata</taxon>
        <taxon>Euteleostomi</taxon>
        <taxon>Actinopterygii</taxon>
        <taxon>Neopterygii</taxon>
        <taxon>Teleostei</taxon>
        <taxon>Neoteleostei</taxon>
        <taxon>Acanthomorphata</taxon>
        <taxon>Ovalentaria</taxon>
        <taxon>Atherinomorphae</taxon>
        <taxon>Cyprinodontiformes</taxon>
        <taxon>Goodeidae</taxon>
        <taxon>Xenoophorus</taxon>
    </lineage>
</organism>
<feature type="coiled-coil region" evidence="1">
    <location>
        <begin position="13"/>
        <end position="40"/>
    </location>
</feature>
<dbReference type="PANTHER" id="PTHR46507">
    <property type="entry name" value="AFADIN- AND ALPHA-ACTININ-BINDING PROTEIN"/>
    <property type="match status" value="1"/>
</dbReference>
<dbReference type="InterPro" id="IPR052300">
    <property type="entry name" value="Adhesion_Centrosome_assoc"/>
</dbReference>
<sequence>MYRTLLSDYDMRQRELVLENAELRTVMQQMKKEMAISDDEDEEVFDSSKENLELYCIHAREKLTNSIRVQWRRLKSHVERLDSQGSLENNLVGFEDSLLFPNMFQ</sequence>
<accession>A0ABV0S9Z9</accession>
<dbReference type="Proteomes" id="UP001434883">
    <property type="component" value="Unassembled WGS sequence"/>
</dbReference>
<evidence type="ECO:0000313" key="2">
    <source>
        <dbReference type="EMBL" id="MEQ2216568.1"/>
    </source>
</evidence>
<keyword evidence="3" id="KW-1185">Reference proteome</keyword>
<reference evidence="2 3" key="1">
    <citation type="submission" date="2021-06" db="EMBL/GenBank/DDBJ databases">
        <authorList>
            <person name="Palmer J.M."/>
        </authorList>
    </citation>
    <scope>NUCLEOTIDE SEQUENCE [LARGE SCALE GENOMIC DNA]</scope>
    <source>
        <strain evidence="2 3">XC_2019</strain>
        <tissue evidence="2">Muscle</tissue>
    </source>
</reference>
<comment type="caution">
    <text evidence="2">The sequence shown here is derived from an EMBL/GenBank/DDBJ whole genome shotgun (WGS) entry which is preliminary data.</text>
</comment>
<dbReference type="EMBL" id="JAHRIN010071080">
    <property type="protein sequence ID" value="MEQ2216568.1"/>
    <property type="molecule type" value="Genomic_DNA"/>
</dbReference>
<keyword evidence="1" id="KW-0175">Coiled coil</keyword>
<evidence type="ECO:0000256" key="1">
    <source>
        <dbReference type="SAM" id="Coils"/>
    </source>
</evidence>
<name>A0ABV0S9Z9_9TELE</name>